<keyword evidence="2" id="KW-0418">Kinase</keyword>
<evidence type="ECO:0000256" key="1">
    <source>
        <dbReference type="SAM" id="MobiDB-lite"/>
    </source>
</evidence>
<name>A0A0L7K3P1_OPEBR</name>
<proteinExistence type="predicted"/>
<evidence type="ECO:0000313" key="3">
    <source>
        <dbReference type="Proteomes" id="UP000037510"/>
    </source>
</evidence>
<dbReference type="AlphaFoldDB" id="A0A0L7K3P1"/>
<keyword evidence="3" id="KW-1185">Reference proteome</keyword>
<feature type="region of interest" description="Disordered" evidence="1">
    <location>
        <begin position="52"/>
        <end position="73"/>
    </location>
</feature>
<dbReference type="GO" id="GO:0016301">
    <property type="term" value="F:kinase activity"/>
    <property type="evidence" value="ECO:0007669"/>
    <property type="project" value="UniProtKB-KW"/>
</dbReference>
<sequence>MQANYPKKQERRSWDPVHITYPVRKFPTTESQIHDFEEEVRSSYERSLASLQTNGQQEHSTIQGTYAPESTQIGSRKPICAVFDPYKHMNKRLESS</sequence>
<reference evidence="2 3" key="1">
    <citation type="journal article" date="2015" name="Genome Biol. Evol.">
        <title>The genome of winter moth (Operophtera brumata) provides a genomic perspective on sexual dimorphism and phenology.</title>
        <authorList>
            <person name="Derks M.F."/>
            <person name="Smit S."/>
            <person name="Salis L."/>
            <person name="Schijlen E."/>
            <person name="Bossers A."/>
            <person name="Mateman C."/>
            <person name="Pijl A.S."/>
            <person name="de Ridder D."/>
            <person name="Groenen M.A."/>
            <person name="Visser M.E."/>
            <person name="Megens H.J."/>
        </authorList>
    </citation>
    <scope>NUCLEOTIDE SEQUENCE [LARGE SCALE GENOMIC DNA]</scope>
    <source>
        <strain evidence="2">WM2013NL</strain>
        <tissue evidence="2">Head and thorax</tissue>
    </source>
</reference>
<dbReference type="EMBL" id="JTDY01011693">
    <property type="protein sequence ID" value="KOB54182.1"/>
    <property type="molecule type" value="Genomic_DNA"/>
</dbReference>
<protein>
    <submittedName>
        <fullName evidence="2">Serine/threonine-protein kinase-like protein</fullName>
    </submittedName>
</protein>
<gene>
    <name evidence="2" type="ORF">OBRU01_25925</name>
</gene>
<dbReference type="Proteomes" id="UP000037510">
    <property type="component" value="Unassembled WGS sequence"/>
</dbReference>
<organism evidence="2 3">
    <name type="scientific">Operophtera brumata</name>
    <name type="common">Winter moth</name>
    <name type="synonym">Phalaena brumata</name>
    <dbReference type="NCBI Taxonomy" id="104452"/>
    <lineage>
        <taxon>Eukaryota</taxon>
        <taxon>Metazoa</taxon>
        <taxon>Ecdysozoa</taxon>
        <taxon>Arthropoda</taxon>
        <taxon>Hexapoda</taxon>
        <taxon>Insecta</taxon>
        <taxon>Pterygota</taxon>
        <taxon>Neoptera</taxon>
        <taxon>Endopterygota</taxon>
        <taxon>Lepidoptera</taxon>
        <taxon>Glossata</taxon>
        <taxon>Ditrysia</taxon>
        <taxon>Geometroidea</taxon>
        <taxon>Geometridae</taxon>
        <taxon>Larentiinae</taxon>
        <taxon>Operophtera</taxon>
    </lineage>
</organism>
<accession>A0A0L7K3P1</accession>
<evidence type="ECO:0000313" key="2">
    <source>
        <dbReference type="EMBL" id="KOB54182.1"/>
    </source>
</evidence>
<keyword evidence="2" id="KW-0808">Transferase</keyword>
<comment type="caution">
    <text evidence="2">The sequence shown here is derived from an EMBL/GenBank/DDBJ whole genome shotgun (WGS) entry which is preliminary data.</text>
</comment>
<feature type="non-terminal residue" evidence="2">
    <location>
        <position position="96"/>
    </location>
</feature>